<dbReference type="Pfam" id="PF01370">
    <property type="entry name" value="Epimerase"/>
    <property type="match status" value="1"/>
</dbReference>
<dbReference type="OrthoDB" id="5735947at2"/>
<dbReference type="Proteomes" id="UP000189818">
    <property type="component" value="Unassembled WGS sequence"/>
</dbReference>
<dbReference type="InterPro" id="IPR036291">
    <property type="entry name" value="NAD(P)-bd_dom_sf"/>
</dbReference>
<keyword evidence="5" id="KW-1185">Reference proteome</keyword>
<dbReference type="AlphaFoldDB" id="A0A1T5EP21"/>
<reference evidence="5" key="1">
    <citation type="submission" date="2017-02" db="EMBL/GenBank/DDBJ databases">
        <authorList>
            <person name="Varghese N."/>
            <person name="Submissions S."/>
        </authorList>
    </citation>
    <scope>NUCLEOTIDE SEQUENCE [LARGE SCALE GENOMIC DNA]</scope>
    <source>
        <strain evidence="5">UM2</strain>
    </source>
</reference>
<evidence type="ECO:0000313" key="5">
    <source>
        <dbReference type="Proteomes" id="UP000189818"/>
    </source>
</evidence>
<proteinExistence type="inferred from homology"/>
<organism evidence="4 5">
    <name type="scientific">Rhizorhabdus histidinilytica</name>
    <dbReference type="NCBI Taxonomy" id="439228"/>
    <lineage>
        <taxon>Bacteria</taxon>
        <taxon>Pseudomonadati</taxon>
        <taxon>Pseudomonadota</taxon>
        <taxon>Alphaproteobacteria</taxon>
        <taxon>Sphingomonadales</taxon>
        <taxon>Sphingomonadaceae</taxon>
        <taxon>Rhizorhabdus</taxon>
    </lineage>
</organism>
<evidence type="ECO:0000256" key="1">
    <source>
        <dbReference type="ARBA" id="ARBA00005125"/>
    </source>
</evidence>
<feature type="domain" description="NAD-dependent epimerase/dehydratase" evidence="3">
    <location>
        <begin position="8"/>
        <end position="192"/>
    </location>
</feature>
<dbReference type="SUPFAM" id="SSF51735">
    <property type="entry name" value="NAD(P)-binding Rossmann-fold domains"/>
    <property type="match status" value="1"/>
</dbReference>
<dbReference type="InterPro" id="IPR001509">
    <property type="entry name" value="Epimerase_deHydtase"/>
</dbReference>
<dbReference type="STRING" id="439228.SAMN06295920_107116"/>
<protein>
    <submittedName>
        <fullName evidence="4">Nucleoside-diphosphate-sugar epimerase</fullName>
    </submittedName>
</protein>
<gene>
    <name evidence="4" type="ORF">SAMN06295920_107116</name>
</gene>
<evidence type="ECO:0000256" key="2">
    <source>
        <dbReference type="ARBA" id="ARBA00007637"/>
    </source>
</evidence>
<accession>A0A1T5EP21</accession>
<evidence type="ECO:0000259" key="3">
    <source>
        <dbReference type="Pfam" id="PF01370"/>
    </source>
</evidence>
<dbReference type="PANTHER" id="PTHR43000">
    <property type="entry name" value="DTDP-D-GLUCOSE 4,6-DEHYDRATASE-RELATED"/>
    <property type="match status" value="1"/>
</dbReference>
<evidence type="ECO:0000313" key="4">
    <source>
        <dbReference type="EMBL" id="SKB85723.1"/>
    </source>
</evidence>
<name>A0A1T5EP21_9SPHN</name>
<dbReference type="Gene3D" id="3.40.50.720">
    <property type="entry name" value="NAD(P)-binding Rossmann-like Domain"/>
    <property type="match status" value="1"/>
</dbReference>
<dbReference type="RefSeq" id="WP_079649214.1">
    <property type="nucleotide sequence ID" value="NZ_FUYM01000007.1"/>
</dbReference>
<comment type="similarity">
    <text evidence="2">Belongs to the NAD(P)-dependent epimerase/dehydratase family.</text>
</comment>
<dbReference type="EMBL" id="FUYM01000007">
    <property type="protein sequence ID" value="SKB85723.1"/>
    <property type="molecule type" value="Genomic_DNA"/>
</dbReference>
<sequence>MAIAGKTILVTGATGQLAGAVARGLVGDNEIIALARFSAPGSRESLEAAGVRCVRGDYVTRDFREAPETVDYVFHAAANTKPATMEEGMRDNAEGTAFLMERYRDARGFVHVSATGCYAAHPDPEHVFTEDEPLGGATYFAPMYGVSKTATEGVVRSLCRIYGLPTVIARMNVAYGGPYFDGGLPGRQLDALLADEPIRLQRGQRWFQAPIHEDDITRHVPILLEKATVPATIINWGGDEGVEVETWVRYLGELVGKEPRFEYDDRPRSASWIGDHRKRIALGCECRVHWREGMKRMIAARHPEVKIREIA</sequence>
<comment type="pathway">
    <text evidence="1">Bacterial outer membrane biogenesis; LPS O-antigen biosynthesis.</text>
</comment>